<feature type="compositionally biased region" description="Polar residues" evidence="1">
    <location>
        <begin position="64"/>
        <end position="92"/>
    </location>
</feature>
<gene>
    <name evidence="2" type="ORF">Cboi02_000508700</name>
</gene>
<dbReference type="Proteomes" id="UP001165120">
    <property type="component" value="Unassembled WGS sequence"/>
</dbReference>
<sequence>MGTTSKAEEEIQQSDPNTTIRSKFNSKSKSKPNLRILEAALLTCHHNTVQTRSQQNGKYRMRTTGEQQENNSRTRNATAKPRTTTGTSKTRE</sequence>
<feature type="compositionally biased region" description="Polar residues" evidence="1">
    <location>
        <begin position="47"/>
        <end position="57"/>
    </location>
</feature>
<dbReference type="AlphaFoldDB" id="A0A9W6T4D1"/>
<protein>
    <submittedName>
        <fullName evidence="2">Unnamed protein product</fullName>
    </submittedName>
</protein>
<evidence type="ECO:0000313" key="3">
    <source>
        <dbReference type="Proteomes" id="UP001165120"/>
    </source>
</evidence>
<organism evidence="2 3">
    <name type="scientific">Candida boidinii</name>
    <name type="common">Yeast</name>
    <dbReference type="NCBI Taxonomy" id="5477"/>
    <lineage>
        <taxon>Eukaryota</taxon>
        <taxon>Fungi</taxon>
        <taxon>Dikarya</taxon>
        <taxon>Ascomycota</taxon>
        <taxon>Saccharomycotina</taxon>
        <taxon>Pichiomycetes</taxon>
        <taxon>Pichiales</taxon>
        <taxon>Pichiaceae</taxon>
        <taxon>Ogataea</taxon>
        <taxon>Ogataea/Candida clade</taxon>
    </lineage>
</organism>
<accession>A0A9W6T4D1</accession>
<evidence type="ECO:0000313" key="2">
    <source>
        <dbReference type="EMBL" id="GME76198.1"/>
    </source>
</evidence>
<feature type="region of interest" description="Disordered" evidence="1">
    <location>
        <begin position="47"/>
        <end position="92"/>
    </location>
</feature>
<reference evidence="2" key="1">
    <citation type="submission" date="2023-04" db="EMBL/GenBank/DDBJ databases">
        <title>Candida boidinii NBRC 10035.</title>
        <authorList>
            <person name="Ichikawa N."/>
            <person name="Sato H."/>
            <person name="Tonouchi N."/>
        </authorList>
    </citation>
    <scope>NUCLEOTIDE SEQUENCE</scope>
    <source>
        <strain evidence="2">NBRC 10035</strain>
    </source>
</reference>
<keyword evidence="3" id="KW-1185">Reference proteome</keyword>
<dbReference type="EMBL" id="BSXN01002300">
    <property type="protein sequence ID" value="GME76198.1"/>
    <property type="molecule type" value="Genomic_DNA"/>
</dbReference>
<evidence type="ECO:0000256" key="1">
    <source>
        <dbReference type="SAM" id="MobiDB-lite"/>
    </source>
</evidence>
<comment type="caution">
    <text evidence="2">The sequence shown here is derived from an EMBL/GenBank/DDBJ whole genome shotgun (WGS) entry which is preliminary data.</text>
</comment>
<proteinExistence type="predicted"/>
<name>A0A9W6T4D1_CANBO</name>
<feature type="region of interest" description="Disordered" evidence="1">
    <location>
        <begin position="1"/>
        <end position="31"/>
    </location>
</feature>